<name>A0A812AXA8_ACAPH</name>
<dbReference type="InterPro" id="IPR013607">
    <property type="entry name" value="Phospholipase_A2-like"/>
</dbReference>
<proteinExistence type="predicted"/>
<dbReference type="EMBL" id="CAHIKZ030000211">
    <property type="protein sequence ID" value="CAE1160501.1"/>
    <property type="molecule type" value="Genomic_DNA"/>
</dbReference>
<dbReference type="OrthoDB" id="8034187at2759"/>
<dbReference type="Pfam" id="PF08398">
    <property type="entry name" value="Phospholip_A2_4"/>
    <property type="match status" value="1"/>
</dbReference>
<evidence type="ECO:0000313" key="4">
    <source>
        <dbReference type="Proteomes" id="UP000597762"/>
    </source>
</evidence>
<organism evidence="3 4">
    <name type="scientific">Acanthosepion pharaonis</name>
    <name type="common">Pharaoh cuttlefish</name>
    <name type="synonym">Sepia pharaonis</name>
    <dbReference type="NCBI Taxonomy" id="158019"/>
    <lineage>
        <taxon>Eukaryota</taxon>
        <taxon>Metazoa</taxon>
        <taxon>Spiralia</taxon>
        <taxon>Lophotrochozoa</taxon>
        <taxon>Mollusca</taxon>
        <taxon>Cephalopoda</taxon>
        <taxon>Coleoidea</taxon>
        <taxon>Decapodiformes</taxon>
        <taxon>Sepiida</taxon>
        <taxon>Sepiina</taxon>
        <taxon>Sepiidae</taxon>
        <taxon>Acanthosepion</taxon>
    </lineage>
</organism>
<evidence type="ECO:0000256" key="1">
    <source>
        <dbReference type="SAM" id="MobiDB-lite"/>
    </source>
</evidence>
<accession>A0A812AXA8</accession>
<reference evidence="3" key="1">
    <citation type="submission" date="2021-01" db="EMBL/GenBank/DDBJ databases">
        <authorList>
            <person name="Li R."/>
            <person name="Bekaert M."/>
        </authorList>
    </citation>
    <scope>NUCLEOTIDE SEQUENCE</scope>
    <source>
        <strain evidence="3">Farmed</strain>
    </source>
</reference>
<feature type="domain" description="Phospholipase A2-like" evidence="2">
    <location>
        <begin position="17"/>
        <end position="89"/>
    </location>
</feature>
<evidence type="ECO:0000259" key="2">
    <source>
        <dbReference type="Pfam" id="PF08398"/>
    </source>
</evidence>
<evidence type="ECO:0000313" key="3">
    <source>
        <dbReference type="EMBL" id="CAE1160501.1"/>
    </source>
</evidence>
<keyword evidence="4" id="KW-1185">Reference proteome</keyword>
<dbReference type="AlphaFoldDB" id="A0A812AXA8"/>
<feature type="compositionally biased region" description="Polar residues" evidence="1">
    <location>
        <begin position="141"/>
        <end position="155"/>
    </location>
</feature>
<gene>
    <name evidence="3" type="ORF">SPHA_6448</name>
</gene>
<comment type="caution">
    <text evidence="3">The sequence shown here is derived from an EMBL/GenBank/DDBJ whole genome shotgun (WGS) entry which is preliminary data.</text>
</comment>
<dbReference type="GO" id="GO:0005198">
    <property type="term" value="F:structural molecule activity"/>
    <property type="evidence" value="ECO:0007669"/>
    <property type="project" value="InterPro"/>
</dbReference>
<protein>
    <recommendedName>
        <fullName evidence="2">Phospholipase A2-like domain-containing protein</fullName>
    </recommendedName>
</protein>
<sequence>MAPKRGEKRTKRKLIEFTVPGYTFLGPGTDLKRLKYSPGVNKLDQAAKEHDLNYANPNISTEEADEQFLRDTKGTGFVGGLARAAIKAKRAFGLDDYFRGDIDSYQLDSTDSVGDTCLLQDLDTGESGQQNSSDGGDDNGWTATVNRTSAARTEQ</sequence>
<dbReference type="Proteomes" id="UP000597762">
    <property type="component" value="Unassembled WGS sequence"/>
</dbReference>
<feature type="region of interest" description="Disordered" evidence="1">
    <location>
        <begin position="118"/>
        <end position="155"/>
    </location>
</feature>